<evidence type="ECO:0000256" key="1">
    <source>
        <dbReference type="ARBA" id="ARBA00004141"/>
    </source>
</evidence>
<evidence type="ECO:0000256" key="5">
    <source>
        <dbReference type="ARBA" id="ARBA00023136"/>
    </source>
</evidence>
<feature type="transmembrane region" description="Helical" evidence="7">
    <location>
        <begin position="389"/>
        <end position="411"/>
    </location>
</feature>
<dbReference type="GO" id="GO:0016020">
    <property type="term" value="C:membrane"/>
    <property type="evidence" value="ECO:0007669"/>
    <property type="project" value="UniProtKB-SubCell"/>
</dbReference>
<feature type="transmembrane region" description="Helical" evidence="7">
    <location>
        <begin position="423"/>
        <end position="442"/>
    </location>
</feature>
<evidence type="ECO:0000259" key="8">
    <source>
        <dbReference type="PROSITE" id="PS50850"/>
    </source>
</evidence>
<feature type="transmembrane region" description="Helical" evidence="7">
    <location>
        <begin position="268"/>
        <end position="289"/>
    </location>
</feature>
<comment type="subcellular location">
    <subcellularLocation>
        <location evidence="1">Membrane</location>
        <topology evidence="1">Multi-pass membrane protein</topology>
    </subcellularLocation>
</comment>
<dbReference type="Gene3D" id="1.20.1250.20">
    <property type="entry name" value="MFS general substrate transporter like domains"/>
    <property type="match status" value="2"/>
</dbReference>
<feature type="transmembrane region" description="Helical" evidence="7">
    <location>
        <begin position="309"/>
        <end position="327"/>
    </location>
</feature>
<feature type="transmembrane region" description="Helical" evidence="7">
    <location>
        <begin position="165"/>
        <end position="188"/>
    </location>
</feature>
<name>A0AAE8NKV7_BURCE</name>
<feature type="transmembrane region" description="Helical" evidence="7">
    <location>
        <begin position="74"/>
        <end position="94"/>
    </location>
</feature>
<accession>A0AAE8NKV7</accession>
<evidence type="ECO:0000256" key="4">
    <source>
        <dbReference type="ARBA" id="ARBA00022989"/>
    </source>
</evidence>
<dbReference type="AlphaFoldDB" id="A0AAE8NKV7"/>
<feature type="transmembrane region" description="Helical" evidence="7">
    <location>
        <begin position="37"/>
        <end position="54"/>
    </location>
</feature>
<dbReference type="Pfam" id="PF07690">
    <property type="entry name" value="MFS_1"/>
    <property type="match status" value="1"/>
</dbReference>
<evidence type="ECO:0000256" key="3">
    <source>
        <dbReference type="ARBA" id="ARBA00022692"/>
    </source>
</evidence>
<evidence type="ECO:0000313" key="10">
    <source>
        <dbReference type="Proteomes" id="UP000250416"/>
    </source>
</evidence>
<comment type="caution">
    <text evidence="9">The sequence shown here is derived from an EMBL/GenBank/DDBJ whole genome shotgun (WGS) entry which is preliminary data.</text>
</comment>
<feature type="region of interest" description="Disordered" evidence="6">
    <location>
        <begin position="1"/>
        <end position="24"/>
    </location>
</feature>
<feature type="transmembrane region" description="Helical" evidence="7">
    <location>
        <begin position="106"/>
        <end position="126"/>
    </location>
</feature>
<keyword evidence="5 7" id="KW-0472">Membrane</keyword>
<evidence type="ECO:0000256" key="2">
    <source>
        <dbReference type="ARBA" id="ARBA00022448"/>
    </source>
</evidence>
<feature type="transmembrane region" description="Helical" evidence="7">
    <location>
        <begin position="200"/>
        <end position="220"/>
    </location>
</feature>
<protein>
    <submittedName>
        <fullName evidence="9">Major facilitator transporter</fullName>
    </submittedName>
</protein>
<dbReference type="GO" id="GO:0022857">
    <property type="term" value="F:transmembrane transporter activity"/>
    <property type="evidence" value="ECO:0007669"/>
    <property type="project" value="InterPro"/>
</dbReference>
<dbReference type="SUPFAM" id="SSF103473">
    <property type="entry name" value="MFS general substrate transporter"/>
    <property type="match status" value="1"/>
</dbReference>
<keyword evidence="2" id="KW-0813">Transport</keyword>
<dbReference type="InterPro" id="IPR020846">
    <property type="entry name" value="MFS_dom"/>
</dbReference>
<dbReference type="FunFam" id="1.20.1250.20:FF:000018">
    <property type="entry name" value="MFS transporter permease"/>
    <property type="match status" value="1"/>
</dbReference>
<evidence type="ECO:0000313" key="9">
    <source>
        <dbReference type="EMBL" id="SQA57543.1"/>
    </source>
</evidence>
<dbReference type="CDD" id="cd17319">
    <property type="entry name" value="MFS_ExuT_GudP_like"/>
    <property type="match status" value="1"/>
</dbReference>
<evidence type="ECO:0000256" key="6">
    <source>
        <dbReference type="SAM" id="MobiDB-lite"/>
    </source>
</evidence>
<gene>
    <name evidence="9" type="primary">rhmT_15</name>
    <name evidence="9" type="ORF">NCTC10661_06069</name>
</gene>
<dbReference type="EMBL" id="UARD01000044">
    <property type="protein sequence ID" value="SQA57543.1"/>
    <property type="molecule type" value="Genomic_DNA"/>
</dbReference>
<feature type="transmembrane region" description="Helical" evidence="7">
    <location>
        <begin position="357"/>
        <end position="377"/>
    </location>
</feature>
<proteinExistence type="predicted"/>
<dbReference type="InterPro" id="IPR036259">
    <property type="entry name" value="MFS_trans_sf"/>
</dbReference>
<dbReference type="PROSITE" id="PS50850">
    <property type="entry name" value="MFS"/>
    <property type="match status" value="1"/>
</dbReference>
<feature type="transmembrane region" description="Helical" evidence="7">
    <location>
        <begin position="132"/>
        <end position="153"/>
    </location>
</feature>
<dbReference type="PANTHER" id="PTHR43791">
    <property type="entry name" value="PERMEASE-RELATED"/>
    <property type="match status" value="1"/>
</dbReference>
<feature type="compositionally biased region" description="Basic and acidic residues" evidence="6">
    <location>
        <begin position="1"/>
        <end position="15"/>
    </location>
</feature>
<organism evidence="9 10">
    <name type="scientific">Burkholderia cepacia</name>
    <name type="common">Pseudomonas cepacia</name>
    <dbReference type="NCBI Taxonomy" id="292"/>
    <lineage>
        <taxon>Bacteria</taxon>
        <taxon>Pseudomonadati</taxon>
        <taxon>Pseudomonadota</taxon>
        <taxon>Betaproteobacteria</taxon>
        <taxon>Burkholderiales</taxon>
        <taxon>Burkholderiaceae</taxon>
        <taxon>Burkholderia</taxon>
        <taxon>Burkholderia cepacia complex</taxon>
    </lineage>
</organism>
<sequence>MSYDDILHSPVRPETRLNPPSPALPGRDPLASAVSKVKWHVLPLVLIMFIANYIDRVNVGFVDRHLEASIGIGAAAYGLGAGLFFVGYALFEVPSNLLMQRYGARVWLARIMATWGIVAAAMAFVWNDTSFYALRFLLGAAEAGFFPGVVLYLSQWLPPQERGKAMAIFLGGSAFASVLSGPVTGALLSIRGFGLEGWQWMFLIEGLFSVALCGASWLLLKSHIRDATWLTAEERTALQNALDEERATRDVRSNVPVRATALLRDPQIVLFCFLYFSIQLTIYAATFWLPTIIRKMGGLTDFQVGLYNTIPWMIAIGAMYGFAVLSSKWKHPQRWLAFALVLAACGLFASTSHDPAWSFASICFAALGFKAAASLFWPIPQGYLDTRVAAAVIALINSVGNLGGFVAPTAFGYLKQHTGSITGGLYALAIASLVAAVAALFARTHRRSDPPRGLPADTALTNASMLRHAEH</sequence>
<keyword evidence="4 7" id="KW-1133">Transmembrane helix</keyword>
<dbReference type="InterPro" id="IPR011701">
    <property type="entry name" value="MFS"/>
</dbReference>
<dbReference type="PANTHER" id="PTHR43791:SF36">
    <property type="entry name" value="TRANSPORTER, PUTATIVE (AFU_ORTHOLOGUE AFUA_6G08340)-RELATED"/>
    <property type="match status" value="1"/>
</dbReference>
<evidence type="ECO:0000256" key="7">
    <source>
        <dbReference type="SAM" id="Phobius"/>
    </source>
</evidence>
<dbReference type="Proteomes" id="UP000250416">
    <property type="component" value="Unassembled WGS sequence"/>
</dbReference>
<feature type="transmembrane region" description="Helical" evidence="7">
    <location>
        <begin position="334"/>
        <end position="351"/>
    </location>
</feature>
<keyword evidence="3 7" id="KW-0812">Transmembrane</keyword>
<reference evidence="9 10" key="1">
    <citation type="submission" date="2018-06" db="EMBL/GenBank/DDBJ databases">
        <authorList>
            <consortium name="Pathogen Informatics"/>
            <person name="Doyle S."/>
        </authorList>
    </citation>
    <scope>NUCLEOTIDE SEQUENCE [LARGE SCALE GENOMIC DNA]</scope>
    <source>
        <strain evidence="9 10">NCTC10661</strain>
    </source>
</reference>
<feature type="domain" description="Major facilitator superfamily (MFS) profile" evidence="8">
    <location>
        <begin position="41"/>
        <end position="447"/>
    </location>
</feature>